<dbReference type="Proteomes" id="UP001262889">
    <property type="component" value="Unassembled WGS sequence"/>
</dbReference>
<feature type="domain" description="N-acetyltransferase" evidence="1">
    <location>
        <begin position="3"/>
        <end position="144"/>
    </location>
</feature>
<dbReference type="InterPro" id="IPR000182">
    <property type="entry name" value="GNAT_dom"/>
</dbReference>
<reference evidence="2 3" key="1">
    <citation type="submission" date="2023-09" db="EMBL/GenBank/DDBJ databases">
        <authorList>
            <person name="Rey-Velasco X."/>
        </authorList>
    </citation>
    <scope>NUCLEOTIDE SEQUENCE [LARGE SCALE GENOMIC DNA]</scope>
    <source>
        <strain evidence="2 3">F363</strain>
    </source>
</reference>
<dbReference type="PANTHER" id="PTHR43415">
    <property type="entry name" value="SPERMIDINE N(1)-ACETYLTRANSFERASE"/>
    <property type="match status" value="1"/>
</dbReference>
<organism evidence="2 3">
    <name type="scientific">Autumnicola tepida</name>
    <dbReference type="NCBI Taxonomy" id="3075595"/>
    <lineage>
        <taxon>Bacteria</taxon>
        <taxon>Pseudomonadati</taxon>
        <taxon>Bacteroidota</taxon>
        <taxon>Flavobacteriia</taxon>
        <taxon>Flavobacteriales</taxon>
        <taxon>Flavobacteriaceae</taxon>
        <taxon>Autumnicola</taxon>
    </lineage>
</organism>
<dbReference type="InterPro" id="IPR016181">
    <property type="entry name" value="Acyl_CoA_acyltransferase"/>
</dbReference>
<sequence length="144" mass="17104">MKLQLRKVEEKDCLLLFKWINDPEVRKNALTPKEIGWEEHQEWFSNRTRSENTKLYILENEAEPVGQIRFDWENDYWKISYSVEKNSRGQGLGTKILELGLNKIDGKVKAWVKADNPKSKKIFEKLGFHQVAHLRESVEYELIK</sequence>
<proteinExistence type="predicted"/>
<dbReference type="Gene3D" id="3.40.630.30">
    <property type="match status" value="1"/>
</dbReference>
<dbReference type="PROSITE" id="PS51186">
    <property type="entry name" value="GNAT"/>
    <property type="match status" value="1"/>
</dbReference>
<dbReference type="SUPFAM" id="SSF55729">
    <property type="entry name" value="Acyl-CoA N-acyltransferases (Nat)"/>
    <property type="match status" value="1"/>
</dbReference>
<name>A0ABU3CD33_9FLAO</name>
<comment type="caution">
    <text evidence="2">The sequence shown here is derived from an EMBL/GenBank/DDBJ whole genome shotgun (WGS) entry which is preliminary data.</text>
</comment>
<accession>A0ABU3CD33</accession>
<evidence type="ECO:0000313" key="3">
    <source>
        <dbReference type="Proteomes" id="UP001262889"/>
    </source>
</evidence>
<evidence type="ECO:0000259" key="1">
    <source>
        <dbReference type="PROSITE" id="PS51186"/>
    </source>
</evidence>
<evidence type="ECO:0000313" key="2">
    <source>
        <dbReference type="EMBL" id="MDT0644231.1"/>
    </source>
</evidence>
<dbReference type="RefSeq" id="WP_311535849.1">
    <property type="nucleotide sequence ID" value="NZ_JAVRHQ010000023.1"/>
</dbReference>
<dbReference type="PANTHER" id="PTHR43415:SF3">
    <property type="entry name" value="GNAT-FAMILY ACETYLTRANSFERASE"/>
    <property type="match status" value="1"/>
</dbReference>
<keyword evidence="3" id="KW-1185">Reference proteome</keyword>
<dbReference type="Pfam" id="PF13302">
    <property type="entry name" value="Acetyltransf_3"/>
    <property type="match status" value="1"/>
</dbReference>
<dbReference type="CDD" id="cd04301">
    <property type="entry name" value="NAT_SF"/>
    <property type="match status" value="1"/>
</dbReference>
<dbReference type="EMBL" id="JAVRHQ010000023">
    <property type="protein sequence ID" value="MDT0644231.1"/>
    <property type="molecule type" value="Genomic_DNA"/>
</dbReference>
<gene>
    <name evidence="2" type="ORF">RM553_15445</name>
</gene>
<protein>
    <submittedName>
        <fullName evidence="2">GNAT family N-acetyltransferase</fullName>
    </submittedName>
</protein>